<evidence type="ECO:0000256" key="1">
    <source>
        <dbReference type="SAM" id="MobiDB-lite"/>
    </source>
</evidence>
<reference evidence="2 3" key="1">
    <citation type="submission" date="2018-06" db="EMBL/GenBank/DDBJ databases">
        <title>Complete Genomes of Monosporascus.</title>
        <authorList>
            <person name="Robinson A.J."/>
            <person name="Natvig D.O."/>
        </authorList>
    </citation>
    <scope>NUCLEOTIDE SEQUENCE [LARGE SCALE GENOMIC DNA]</scope>
    <source>
        <strain evidence="2 3">CBS 110550</strain>
    </source>
</reference>
<keyword evidence="3" id="KW-1185">Reference proteome</keyword>
<organism evidence="2 3">
    <name type="scientific">Monosporascus ibericus</name>
    <dbReference type="NCBI Taxonomy" id="155417"/>
    <lineage>
        <taxon>Eukaryota</taxon>
        <taxon>Fungi</taxon>
        <taxon>Dikarya</taxon>
        <taxon>Ascomycota</taxon>
        <taxon>Pezizomycotina</taxon>
        <taxon>Sordariomycetes</taxon>
        <taxon>Xylariomycetidae</taxon>
        <taxon>Xylariales</taxon>
        <taxon>Xylariales incertae sedis</taxon>
        <taxon>Monosporascus</taxon>
    </lineage>
</organism>
<feature type="region of interest" description="Disordered" evidence="1">
    <location>
        <begin position="572"/>
        <end position="591"/>
    </location>
</feature>
<feature type="compositionally biased region" description="Polar residues" evidence="1">
    <location>
        <begin position="830"/>
        <end position="844"/>
    </location>
</feature>
<dbReference type="OrthoDB" id="4776090at2759"/>
<feature type="compositionally biased region" description="Polar residues" evidence="1">
    <location>
        <begin position="546"/>
        <end position="558"/>
    </location>
</feature>
<feature type="region of interest" description="Disordered" evidence="1">
    <location>
        <begin position="612"/>
        <end position="685"/>
    </location>
</feature>
<feature type="compositionally biased region" description="Basic and acidic residues" evidence="1">
    <location>
        <begin position="721"/>
        <end position="730"/>
    </location>
</feature>
<feature type="compositionally biased region" description="Acidic residues" evidence="1">
    <location>
        <begin position="379"/>
        <end position="403"/>
    </location>
</feature>
<feature type="region of interest" description="Disordered" evidence="1">
    <location>
        <begin position="517"/>
        <end position="558"/>
    </location>
</feature>
<dbReference type="Proteomes" id="UP000293360">
    <property type="component" value="Unassembled WGS sequence"/>
</dbReference>
<feature type="region of interest" description="Disordered" evidence="1">
    <location>
        <begin position="698"/>
        <end position="737"/>
    </location>
</feature>
<proteinExistence type="predicted"/>
<feature type="compositionally biased region" description="Basic and acidic residues" evidence="1">
    <location>
        <begin position="346"/>
        <end position="363"/>
    </location>
</feature>
<evidence type="ECO:0000313" key="2">
    <source>
        <dbReference type="EMBL" id="RYO90888.1"/>
    </source>
</evidence>
<name>A0A4Q4T0G6_9PEZI</name>
<comment type="caution">
    <text evidence="2">The sequence shown here is derived from an EMBL/GenBank/DDBJ whole genome shotgun (WGS) entry which is preliminary data.</text>
</comment>
<feature type="compositionally biased region" description="Polar residues" evidence="1">
    <location>
        <begin position="616"/>
        <end position="634"/>
    </location>
</feature>
<feature type="region of interest" description="Disordered" evidence="1">
    <location>
        <begin position="346"/>
        <end position="487"/>
    </location>
</feature>
<feature type="compositionally biased region" description="Basic and acidic residues" evidence="1">
    <location>
        <begin position="431"/>
        <end position="445"/>
    </location>
</feature>
<protein>
    <submittedName>
        <fullName evidence="2">Uncharacterized protein</fullName>
    </submittedName>
</protein>
<sequence length="867" mass="95602">MADQSLQEKQRRRQKAVKEPICAARVIKTQLYGTGWSGKLSNEDKNMATSLLEDAGAMYMLKINRDRQSRPRLSWEQQQDFNDQKITTGIIYAIPFFSTYKPTWKTTYKTIEMQTSPTSSTVKIHEFFANVRDREFTIWPVFLDGGFWITVIMRVEMMDTPEVQPGAPTNFYFDRRVTNLVIVDPIHEGHEERLALIFSRLKFLLRQGCVLLSENSLTPTLACDPVDYEWETGYVSYAVSREFIGRLKVLTHRRGQIDVPYEHNSDGDGYLLWSPFEESHRINSYRESLMSACSNYVIELSGYRIRNALEIPSSAANHNAAGLRPYEVEGSEDAADEKISMGEKSRRFRLKMDVPEGYSRESSIEDTQPESAMEKPIEPDDEMDVDEEDVTGESDTNESDDESIILRNVLQPGKQYPQPGSSSDAEATEALEPHDPVEEQPRTVTDESVPQGVVTAPTPLKSPVKDTWSQGSPSGHSSHHSEIHVGLKGIAEEERLISVASAAHTLSEEIRASNQPLTENIGLDTATSNDSDVPPAQLAVDDNESLEPSGTAQNVPVPQGIVYSTSLSFHGPSEQEYQAKIQSGDERQPEDMTKSVRFQYILISDAILDLEDAPQDSGSKQAQEQVTKAVSSPMQHREVSEVEIPETQRQAIGASLVEHEEPEVKIPGTPAAEPVPTPEIEEQGTTEDVEIEQAILDSDTEVPDAIPATPVPAEINISPARDGRPAARDEDVSDGEQTQLIEETQKETDSLFGGDVDCPVIGSEIYIPEDDADNSMVVDSAVDITADTKQTAGEIENVVEDTGAQGVLDSEPKPVQSGPETTPAPGVMSRESTVTPGLSATVPQSALGKRERSEDGGDDEVAPSPKR</sequence>
<evidence type="ECO:0000313" key="3">
    <source>
        <dbReference type="Proteomes" id="UP000293360"/>
    </source>
</evidence>
<gene>
    <name evidence="2" type="ORF">DL764_008368</name>
</gene>
<dbReference type="AlphaFoldDB" id="A0A4Q4T0G6"/>
<feature type="region of interest" description="Disordered" evidence="1">
    <location>
        <begin position="799"/>
        <end position="867"/>
    </location>
</feature>
<dbReference type="EMBL" id="QJNU01000645">
    <property type="protein sequence ID" value="RYO90888.1"/>
    <property type="molecule type" value="Genomic_DNA"/>
</dbReference>
<accession>A0A4Q4T0G6</accession>
<dbReference type="STRING" id="155417.A0A4Q4T0G6"/>